<dbReference type="GO" id="GO:0008270">
    <property type="term" value="F:zinc ion binding"/>
    <property type="evidence" value="ECO:0007669"/>
    <property type="project" value="UniProtKB-KW"/>
</dbReference>
<keyword evidence="11" id="KW-1185">Reference proteome</keyword>
<evidence type="ECO:0000256" key="3">
    <source>
        <dbReference type="ARBA" id="ARBA00022737"/>
    </source>
</evidence>
<feature type="compositionally biased region" description="Low complexity" evidence="8">
    <location>
        <begin position="402"/>
        <end position="413"/>
    </location>
</feature>
<evidence type="ECO:0000256" key="8">
    <source>
        <dbReference type="SAM" id="MobiDB-lite"/>
    </source>
</evidence>
<keyword evidence="3" id="KW-0677">Repeat</keyword>
<feature type="region of interest" description="Disordered" evidence="8">
    <location>
        <begin position="387"/>
        <end position="418"/>
    </location>
</feature>
<dbReference type="GO" id="GO:0005634">
    <property type="term" value="C:nucleus"/>
    <property type="evidence" value="ECO:0007669"/>
    <property type="project" value="UniProtKB-SubCell"/>
</dbReference>
<evidence type="ECO:0000256" key="2">
    <source>
        <dbReference type="ARBA" id="ARBA00022723"/>
    </source>
</evidence>
<dbReference type="PANTHER" id="PTHR16515">
    <property type="entry name" value="PR DOMAIN ZINC FINGER PROTEIN"/>
    <property type="match status" value="1"/>
</dbReference>
<sequence>MDSNSNDGSGSNTDYSLFSDPNLNVPATVDQSMGENSSNKINNQSSFNNTIIHNQTNNQTNNNNTRSPHILLPNPTINLQNSATILPNVQSQSNINPILNVNNNTTANSSNNNYYYQTSRQSYYGIGSNNNNSTLYQNNNNQIPGNPEYQSPTYLYQHNGNEQTNNNIGNFQSSYVNRSQLIYNNSTFANKNQITVDESNNYNTGNARDNLDNINRHRVQQQQELQGYPINSSIKNYEYNQPYQQYQSINNQPHHLPNINQMMNPKKIINQFHPLTSIITNLKRNSSNFIEGNLLPNLPIQSQQSTPLQSSYNPSQNDGRWPSSYYKRSDSDSTLTIPKVKQSNDHVDTSNSLPCISDRNLSHQDTSSNSDKSTFSMLNTLNKTQDAFNKSDLSGGQSTDVSSYGPSQTSQSSAPDSVEDIKIKFPKQSLEGIGLNDDFNLSSSSSLSSTSSSAYSTPSNIGHQNKTNASNLKNFAHVCHICGKQFKRKSWLQRHLLSHSSERNFDCPWCLSKHKRKDNLLQHMKLKHAENVLEQLRINLKANNPNDNSEPTLEGNGDHNIRTLMGEGILNKDEVKKLLNSLVAQHNPI</sequence>
<dbReference type="InterPro" id="IPR036236">
    <property type="entry name" value="Znf_C2H2_sf"/>
</dbReference>
<dbReference type="KEGG" id="vpo:Kpol_1018p33"/>
<dbReference type="OrthoDB" id="654211at2759"/>
<dbReference type="GO" id="GO:0010468">
    <property type="term" value="P:regulation of gene expression"/>
    <property type="evidence" value="ECO:0007669"/>
    <property type="project" value="TreeGrafter"/>
</dbReference>
<feature type="domain" description="C2H2-type" evidence="9">
    <location>
        <begin position="477"/>
        <end position="504"/>
    </location>
</feature>
<feature type="compositionally biased region" description="Polar residues" evidence="8">
    <location>
        <begin position="363"/>
        <end position="374"/>
    </location>
</feature>
<feature type="region of interest" description="Disordered" evidence="8">
    <location>
        <begin position="1"/>
        <end position="45"/>
    </location>
</feature>
<comment type="subcellular location">
    <subcellularLocation>
        <location evidence="1">Nucleus</location>
    </subcellularLocation>
</comment>
<feature type="compositionally biased region" description="Polar residues" evidence="8">
    <location>
        <begin position="13"/>
        <end position="22"/>
    </location>
</feature>
<dbReference type="PROSITE" id="PS00028">
    <property type="entry name" value="ZINC_FINGER_C2H2_1"/>
    <property type="match status" value="1"/>
</dbReference>
<evidence type="ECO:0000256" key="5">
    <source>
        <dbReference type="ARBA" id="ARBA00022833"/>
    </source>
</evidence>
<dbReference type="STRING" id="436907.A7TDN4"/>
<keyword evidence="2" id="KW-0479">Metal-binding</keyword>
<dbReference type="InParanoid" id="A7TDN4"/>
<dbReference type="RefSeq" id="XP_001647362.1">
    <property type="nucleotide sequence ID" value="XM_001647312.1"/>
</dbReference>
<dbReference type="GeneID" id="5547860"/>
<dbReference type="Gene3D" id="3.30.160.60">
    <property type="entry name" value="Classic Zinc Finger"/>
    <property type="match status" value="1"/>
</dbReference>
<dbReference type="EMBL" id="DS480378">
    <property type="protein sequence ID" value="EDO19504.1"/>
    <property type="molecule type" value="Genomic_DNA"/>
</dbReference>
<evidence type="ECO:0000313" key="11">
    <source>
        <dbReference type="Proteomes" id="UP000000267"/>
    </source>
</evidence>
<name>A7TDN4_VANPO</name>
<dbReference type="Pfam" id="PF00096">
    <property type="entry name" value="zf-C2H2"/>
    <property type="match status" value="1"/>
</dbReference>
<evidence type="ECO:0000313" key="10">
    <source>
        <dbReference type="EMBL" id="EDO19504.1"/>
    </source>
</evidence>
<evidence type="ECO:0000259" key="9">
    <source>
        <dbReference type="PROSITE" id="PS50157"/>
    </source>
</evidence>
<dbReference type="SMART" id="SM00355">
    <property type="entry name" value="ZnF_C2H2"/>
    <property type="match status" value="2"/>
</dbReference>
<feature type="region of interest" description="Disordered" evidence="8">
    <location>
        <begin position="300"/>
        <end position="374"/>
    </location>
</feature>
<evidence type="ECO:0000256" key="6">
    <source>
        <dbReference type="ARBA" id="ARBA00023242"/>
    </source>
</evidence>
<dbReference type="InterPro" id="IPR013087">
    <property type="entry name" value="Znf_C2H2_type"/>
</dbReference>
<organism evidence="11">
    <name type="scientific">Vanderwaltozyma polyspora (strain ATCC 22028 / DSM 70294 / BCRC 21397 / CBS 2163 / NBRC 10782 / NRRL Y-8283 / UCD 57-17)</name>
    <name type="common">Kluyveromyces polysporus</name>
    <dbReference type="NCBI Taxonomy" id="436907"/>
    <lineage>
        <taxon>Eukaryota</taxon>
        <taxon>Fungi</taxon>
        <taxon>Dikarya</taxon>
        <taxon>Ascomycota</taxon>
        <taxon>Saccharomycotina</taxon>
        <taxon>Saccharomycetes</taxon>
        <taxon>Saccharomycetales</taxon>
        <taxon>Saccharomycetaceae</taxon>
        <taxon>Vanderwaltozyma</taxon>
    </lineage>
</organism>
<dbReference type="PANTHER" id="PTHR16515:SF49">
    <property type="entry name" value="GASTRULA ZINC FINGER PROTEIN XLCGF49.1-LIKE-RELATED"/>
    <property type="match status" value="1"/>
</dbReference>
<evidence type="ECO:0000256" key="7">
    <source>
        <dbReference type="PROSITE-ProRule" id="PRU00042"/>
    </source>
</evidence>
<dbReference type="HOGENOM" id="CLU_463219_0_0_1"/>
<reference evidence="10 11" key="1">
    <citation type="journal article" date="2007" name="Proc. Natl. Acad. Sci. U.S.A.">
        <title>Independent sorting-out of thousands of duplicated gene pairs in two yeast species descended from a whole-genome duplication.</title>
        <authorList>
            <person name="Scannell D.R."/>
            <person name="Frank A.C."/>
            <person name="Conant G.C."/>
            <person name="Byrne K.P."/>
            <person name="Woolfit M."/>
            <person name="Wolfe K.H."/>
        </authorList>
    </citation>
    <scope>NUCLEOTIDE SEQUENCE [LARGE SCALE GENOMIC DNA]</scope>
    <source>
        <strain evidence="11">ATCC 22028 / DSM 70294 / BCRC 21397 / CBS 2163 / NBRC 10782 / NRRL Y-8283 / UCD 57-17</strain>
    </source>
</reference>
<proteinExistence type="predicted"/>
<feature type="compositionally biased region" description="Polar residues" evidence="8">
    <location>
        <begin position="29"/>
        <end position="45"/>
    </location>
</feature>
<gene>
    <name evidence="10" type="ORF">Kpol_1018p33</name>
</gene>
<feature type="compositionally biased region" description="Polar residues" evidence="8">
    <location>
        <begin position="387"/>
        <end position="401"/>
    </location>
</feature>
<dbReference type="PROSITE" id="PS50157">
    <property type="entry name" value="ZINC_FINGER_C2H2_2"/>
    <property type="match status" value="1"/>
</dbReference>
<keyword evidence="4 7" id="KW-0863">Zinc-finger</keyword>
<feature type="compositionally biased region" description="Low complexity" evidence="8">
    <location>
        <begin position="1"/>
        <end position="12"/>
    </location>
</feature>
<feature type="compositionally biased region" description="Polar residues" evidence="8">
    <location>
        <begin position="300"/>
        <end position="318"/>
    </location>
</feature>
<dbReference type="SUPFAM" id="SSF57667">
    <property type="entry name" value="beta-beta-alpha zinc fingers"/>
    <property type="match status" value="1"/>
</dbReference>
<dbReference type="Proteomes" id="UP000000267">
    <property type="component" value="Unassembled WGS sequence"/>
</dbReference>
<evidence type="ECO:0000256" key="1">
    <source>
        <dbReference type="ARBA" id="ARBA00004123"/>
    </source>
</evidence>
<accession>A7TDN4</accession>
<dbReference type="InterPro" id="IPR050331">
    <property type="entry name" value="Zinc_finger"/>
</dbReference>
<dbReference type="eggNOG" id="KOG1721">
    <property type="taxonomic scope" value="Eukaryota"/>
</dbReference>
<dbReference type="OMA" id="NIADYTH"/>
<keyword evidence="5" id="KW-0862">Zinc</keyword>
<keyword evidence="6" id="KW-0539">Nucleus</keyword>
<protein>
    <recommendedName>
        <fullName evidence="9">C2H2-type domain-containing protein</fullName>
    </recommendedName>
</protein>
<evidence type="ECO:0000256" key="4">
    <source>
        <dbReference type="ARBA" id="ARBA00022771"/>
    </source>
</evidence>
<dbReference type="AlphaFoldDB" id="A7TDN4"/>